<reference evidence="1" key="2">
    <citation type="submission" date="2013-05" db="EMBL/GenBank/DDBJ databases">
        <authorList>
            <person name="Carter J.-M."/>
            <person name="Baker S.C."/>
            <person name="Pink R."/>
            <person name="Carter D.R.F."/>
            <person name="Collins A."/>
            <person name="Tomlin J."/>
            <person name="Gibbs M."/>
            <person name="Breuker C.J."/>
        </authorList>
    </citation>
    <scope>NUCLEOTIDE SEQUENCE</scope>
    <source>
        <tissue evidence="1">Ovary</tissue>
    </source>
</reference>
<evidence type="ECO:0000313" key="1">
    <source>
        <dbReference type="EMBL" id="JAA84476.1"/>
    </source>
</evidence>
<reference evidence="1" key="1">
    <citation type="journal article" date="2013" name="BMC Genomics">
        <title>Unscrambling butterfly oogenesis.</title>
        <authorList>
            <person name="Carter J.M."/>
            <person name="Baker S.C."/>
            <person name="Pink R."/>
            <person name="Carter D.R."/>
            <person name="Collins A."/>
            <person name="Tomlin J."/>
            <person name="Gibbs M."/>
            <person name="Breuker C.J."/>
        </authorList>
    </citation>
    <scope>NUCLEOTIDE SEQUENCE</scope>
    <source>
        <tissue evidence="1">Ovary</tissue>
    </source>
</reference>
<dbReference type="EMBL" id="GAIX01008084">
    <property type="protein sequence ID" value="JAA84476.1"/>
    <property type="molecule type" value="Transcribed_RNA"/>
</dbReference>
<protein>
    <submittedName>
        <fullName evidence="1">Uncharacterized protein</fullName>
    </submittedName>
</protein>
<organism evidence="1">
    <name type="scientific">Pararge aegeria</name>
    <name type="common">speckled wood butterfly</name>
    <dbReference type="NCBI Taxonomy" id="116150"/>
    <lineage>
        <taxon>Eukaryota</taxon>
        <taxon>Metazoa</taxon>
        <taxon>Ecdysozoa</taxon>
        <taxon>Arthropoda</taxon>
        <taxon>Hexapoda</taxon>
        <taxon>Insecta</taxon>
        <taxon>Pterygota</taxon>
        <taxon>Neoptera</taxon>
        <taxon>Endopterygota</taxon>
        <taxon>Lepidoptera</taxon>
        <taxon>Glossata</taxon>
        <taxon>Ditrysia</taxon>
        <taxon>Papilionoidea</taxon>
        <taxon>Nymphalidae</taxon>
        <taxon>Satyrinae</taxon>
        <taxon>Satyrini</taxon>
        <taxon>Parargina</taxon>
        <taxon>Pararge</taxon>
    </lineage>
</organism>
<name>S4NZI1_9NEOP</name>
<sequence>MTLTKFENVRVISEPSSFRCGLGPMTCFNICYAHITRRTTSTSSSQQKHVHRRTQVYRRGSYALRFCVVQRLSILLGLHLASPLKKHKLRYNMTI</sequence>
<dbReference type="AlphaFoldDB" id="S4NZI1"/>
<accession>S4NZI1</accession>
<proteinExistence type="predicted"/>